<organism evidence="2 3">
    <name type="scientific">Oceanospirillum linum</name>
    <dbReference type="NCBI Taxonomy" id="966"/>
    <lineage>
        <taxon>Bacteria</taxon>
        <taxon>Pseudomonadati</taxon>
        <taxon>Pseudomonadota</taxon>
        <taxon>Gammaproteobacteria</taxon>
        <taxon>Oceanospirillales</taxon>
        <taxon>Oceanospirillaceae</taxon>
        <taxon>Oceanospirillum</taxon>
    </lineage>
</organism>
<dbReference type="GO" id="GO:0047444">
    <property type="term" value="F:N-acylneuraminate-9-phosphate synthase activity"/>
    <property type="evidence" value="ECO:0007669"/>
    <property type="project" value="TreeGrafter"/>
</dbReference>
<keyword evidence="3" id="KW-1185">Reference proteome</keyword>
<dbReference type="InterPro" id="IPR013132">
    <property type="entry name" value="PseI/NeuA/B-like_N"/>
</dbReference>
<dbReference type="Pfam" id="PF03102">
    <property type="entry name" value="NeuB"/>
    <property type="match status" value="1"/>
</dbReference>
<feature type="non-terminal residue" evidence="2">
    <location>
        <position position="1"/>
    </location>
</feature>
<protein>
    <submittedName>
        <fullName evidence="2">Pseudaminic acid synthase</fullName>
    </submittedName>
</protein>
<proteinExistence type="predicted"/>
<sequence>HNGSIETAFKIIEQAKLAGADAVKLQTYTADTITLNCDRPEFKIEGGLWDGRSLYELYQEAHTPWDWHKPLFDHAAKLGITMFSSPFDHTAVDLLEDLNAPAYKIASFEAIDLPLIRYVAQTGKPMIISTGMANLEEIAEAVDTAKSAGCQELAILHCVSGYPAPAEDY</sequence>
<dbReference type="GO" id="GO:0016051">
    <property type="term" value="P:carbohydrate biosynthetic process"/>
    <property type="evidence" value="ECO:0007669"/>
    <property type="project" value="InterPro"/>
</dbReference>
<dbReference type="PANTHER" id="PTHR42966:SF2">
    <property type="entry name" value="PSEUDAMINIC ACID SYNTHASE"/>
    <property type="match status" value="1"/>
</dbReference>
<dbReference type="InterPro" id="IPR013785">
    <property type="entry name" value="Aldolase_TIM"/>
</dbReference>
<evidence type="ECO:0000313" key="3">
    <source>
        <dbReference type="Proteomes" id="UP000190064"/>
    </source>
</evidence>
<feature type="domain" description="PseI/NeuA/B-like" evidence="1">
    <location>
        <begin position="11"/>
        <end position="168"/>
    </location>
</feature>
<dbReference type="InterPro" id="IPR051690">
    <property type="entry name" value="PseI-like"/>
</dbReference>
<dbReference type="STRING" id="966.BTA35_0216615"/>
<gene>
    <name evidence="2" type="ORF">BTA35_0216615</name>
</gene>
<dbReference type="AlphaFoldDB" id="A0A1T1H7Q5"/>
<dbReference type="Proteomes" id="UP000190064">
    <property type="component" value="Unassembled WGS sequence"/>
</dbReference>
<dbReference type="RefSeq" id="WP_202931300.1">
    <property type="nucleotide sequence ID" value="NZ_MTSD02000055.1"/>
</dbReference>
<dbReference type="Gene3D" id="3.20.20.70">
    <property type="entry name" value="Aldolase class I"/>
    <property type="match status" value="1"/>
</dbReference>
<evidence type="ECO:0000259" key="1">
    <source>
        <dbReference type="Pfam" id="PF03102"/>
    </source>
</evidence>
<dbReference type="EMBL" id="MTSD02000055">
    <property type="protein sequence ID" value="OOV85825.1"/>
    <property type="molecule type" value="Genomic_DNA"/>
</dbReference>
<comment type="caution">
    <text evidence="2">The sequence shown here is derived from an EMBL/GenBank/DDBJ whole genome shotgun (WGS) entry which is preliminary data.</text>
</comment>
<evidence type="ECO:0000313" key="2">
    <source>
        <dbReference type="EMBL" id="OOV85825.1"/>
    </source>
</evidence>
<accession>A0A1T1H7Q5</accession>
<dbReference type="SUPFAM" id="SSF51569">
    <property type="entry name" value="Aldolase"/>
    <property type="match status" value="1"/>
</dbReference>
<reference evidence="2" key="1">
    <citation type="submission" date="2017-02" db="EMBL/GenBank/DDBJ databases">
        <title>Draft Genome Sequence of the Salt Water Bacterium Oceanospirillum linum ATCC 11336.</title>
        <authorList>
            <person name="Trachtenberg A.M."/>
            <person name="Carney J.G."/>
            <person name="Linnane J.D."/>
            <person name="Rheaume B.A."/>
            <person name="Pitts N.L."/>
            <person name="Mykles D.L."/>
            <person name="Maclea K.S."/>
        </authorList>
    </citation>
    <scope>NUCLEOTIDE SEQUENCE [LARGE SCALE GENOMIC DNA]</scope>
    <source>
        <strain evidence="2">ATCC 11336</strain>
    </source>
</reference>
<feature type="non-terminal residue" evidence="2">
    <location>
        <position position="169"/>
    </location>
</feature>
<dbReference type="PANTHER" id="PTHR42966">
    <property type="entry name" value="N-ACETYLNEURAMINATE SYNTHASE"/>
    <property type="match status" value="1"/>
</dbReference>
<name>A0A1T1H7Q5_OCELI</name>